<dbReference type="PANTHER" id="PTHR11709">
    <property type="entry name" value="MULTI-COPPER OXIDASE"/>
    <property type="match status" value="1"/>
</dbReference>
<feature type="chain" id="PRO_5040236659" description="Laccase" evidence="7">
    <location>
        <begin position="22"/>
        <end position="530"/>
    </location>
</feature>
<dbReference type="PANTHER" id="PTHR11709:SF511">
    <property type="entry name" value="LACCASE"/>
    <property type="match status" value="1"/>
</dbReference>
<dbReference type="Gene3D" id="2.60.40.420">
    <property type="entry name" value="Cupredoxins - blue copper proteins"/>
    <property type="match status" value="3"/>
</dbReference>
<dbReference type="Pfam" id="PF00394">
    <property type="entry name" value="Cu-oxidase"/>
    <property type="match status" value="1"/>
</dbReference>
<evidence type="ECO:0000256" key="6">
    <source>
        <dbReference type="ARBA" id="ARBA00023180"/>
    </source>
</evidence>
<evidence type="ECO:0000313" key="12">
    <source>
        <dbReference type="Proteomes" id="UP001049176"/>
    </source>
</evidence>
<keyword evidence="3" id="KW-0560">Oxidoreductase</keyword>
<dbReference type="RefSeq" id="XP_043007732.1">
    <property type="nucleotide sequence ID" value="XM_043155267.1"/>
</dbReference>
<dbReference type="OrthoDB" id="2121828at2759"/>
<dbReference type="GO" id="GO:0016491">
    <property type="term" value="F:oxidoreductase activity"/>
    <property type="evidence" value="ECO:0007669"/>
    <property type="project" value="UniProtKB-KW"/>
</dbReference>
<evidence type="ECO:0000256" key="7">
    <source>
        <dbReference type="SAM" id="SignalP"/>
    </source>
</evidence>
<dbReference type="InterPro" id="IPR011706">
    <property type="entry name" value="Cu-oxidase_C"/>
</dbReference>
<dbReference type="AlphaFoldDB" id="A0A9P7UR03"/>
<dbReference type="PROSITE" id="PS00079">
    <property type="entry name" value="MULTICOPPER_OXIDASE1"/>
    <property type="match status" value="2"/>
</dbReference>
<dbReference type="InterPro" id="IPR045087">
    <property type="entry name" value="Cu-oxidase_fam"/>
</dbReference>
<evidence type="ECO:0000256" key="1">
    <source>
        <dbReference type="ARBA" id="ARBA00010609"/>
    </source>
</evidence>
<dbReference type="SUPFAM" id="SSF49503">
    <property type="entry name" value="Cupredoxins"/>
    <property type="match status" value="3"/>
</dbReference>
<evidence type="ECO:0008006" key="13">
    <source>
        <dbReference type="Google" id="ProtNLM"/>
    </source>
</evidence>
<evidence type="ECO:0000259" key="9">
    <source>
        <dbReference type="Pfam" id="PF07731"/>
    </source>
</evidence>
<keyword evidence="6" id="KW-0325">Glycoprotein</keyword>
<dbReference type="InterPro" id="IPR011707">
    <property type="entry name" value="Cu-oxidase-like_N"/>
</dbReference>
<feature type="domain" description="Plastocyanin-like" evidence="10">
    <location>
        <begin position="30"/>
        <end position="149"/>
    </location>
</feature>
<dbReference type="EMBL" id="CM032186">
    <property type="protein sequence ID" value="KAG7091262.1"/>
    <property type="molecule type" value="Genomic_DNA"/>
</dbReference>
<comment type="similarity">
    <text evidence="1">Belongs to the multicopper oxidase family.</text>
</comment>
<keyword evidence="5" id="KW-1015">Disulfide bond</keyword>
<accession>A0A9P7UR03</accession>
<dbReference type="GeneID" id="66079387"/>
<dbReference type="FunFam" id="2.60.40.420:FF:000045">
    <property type="entry name" value="Laccase 2"/>
    <property type="match status" value="1"/>
</dbReference>
<keyword evidence="7" id="KW-0732">Signal</keyword>
<evidence type="ECO:0000256" key="2">
    <source>
        <dbReference type="ARBA" id="ARBA00022723"/>
    </source>
</evidence>
<dbReference type="CDD" id="cd13903">
    <property type="entry name" value="CuRO_3_Tv-LCC_like"/>
    <property type="match status" value="1"/>
</dbReference>
<dbReference type="InterPro" id="IPR033138">
    <property type="entry name" value="Cu_oxidase_CS"/>
</dbReference>
<evidence type="ECO:0000256" key="4">
    <source>
        <dbReference type="ARBA" id="ARBA00023008"/>
    </source>
</evidence>
<feature type="domain" description="Plastocyanin-like" evidence="9">
    <location>
        <begin position="378"/>
        <end position="498"/>
    </location>
</feature>
<dbReference type="Proteomes" id="UP001049176">
    <property type="component" value="Chromosome 6"/>
</dbReference>
<dbReference type="Pfam" id="PF07732">
    <property type="entry name" value="Cu-oxidase_3"/>
    <property type="match status" value="1"/>
</dbReference>
<dbReference type="GO" id="GO:0005507">
    <property type="term" value="F:copper ion binding"/>
    <property type="evidence" value="ECO:0007669"/>
    <property type="project" value="InterPro"/>
</dbReference>
<feature type="domain" description="Plastocyanin-like" evidence="8">
    <location>
        <begin position="161"/>
        <end position="309"/>
    </location>
</feature>
<keyword evidence="2" id="KW-0479">Metal-binding</keyword>
<comment type="caution">
    <text evidence="11">The sequence shown here is derived from an EMBL/GenBank/DDBJ whole genome shotgun (WGS) entry which is preliminary data.</text>
</comment>
<dbReference type="KEGG" id="more:E1B28_010311"/>
<dbReference type="PROSITE" id="PS00080">
    <property type="entry name" value="MULTICOPPER_OXIDASE2"/>
    <property type="match status" value="1"/>
</dbReference>
<keyword evidence="12" id="KW-1185">Reference proteome</keyword>
<dbReference type="InterPro" id="IPR002355">
    <property type="entry name" value="Cu_oxidase_Cu_BS"/>
</dbReference>
<protein>
    <recommendedName>
        <fullName evidence="13">Laccase</fullName>
    </recommendedName>
</protein>
<evidence type="ECO:0000256" key="3">
    <source>
        <dbReference type="ARBA" id="ARBA00023002"/>
    </source>
</evidence>
<sequence length="530" mass="58887">MVGRLNILLAFNLAVVTVVRAAGPVTSLVVSNGPVNPDGFQRNAVVVNSSFIGPVITGRKGDTFKINVINQLTDPEMERTTTIHWHGLTQDYTNWADGTASVTQCPIAPNAEYLYEFQAHHAGTFWYHSHLSSQYCDGLRGAFVVYDPQDPHRDLYDVDDESTIISLADWYHTAAKKISATTHFGIPDAGLINGVGRHYRGLDTDKTKLTVIKVKKGKRYRMRLINMACDPMFKFYIEGHDVDIIEVDGISHKKLTVDSLKIYAGQRYSFILDANKRVDNYWIRSKPNAGLEQSFINGLNSAVLRYEGAPDVEPDPTDEDDVIQKLNKPLKESKLAPLERLNVPGQPRPGGVDYALHLQWGFNKTTPNFMVNKKEMVAPSAPVLLQILSGTTDPSKLLPKGMVYPLPMNSSVEISMSGGILGIEHPLHLHGHSFDVVRVAGSNEYNYVNPVHRDVANTGGLRDNVTIRFRTDNPGPWFLHCHIDWHLVTGMGIIFAEGINQTRTDIKPPAAWNELCAKYDALPPDVKGGE</sequence>
<proteinExistence type="inferred from homology"/>
<feature type="signal peptide" evidence="7">
    <location>
        <begin position="1"/>
        <end position="21"/>
    </location>
</feature>
<keyword evidence="4" id="KW-0186">Copper</keyword>
<dbReference type="Pfam" id="PF07731">
    <property type="entry name" value="Cu-oxidase_2"/>
    <property type="match status" value="1"/>
</dbReference>
<name>A0A9P7UR03_9AGAR</name>
<evidence type="ECO:0000313" key="11">
    <source>
        <dbReference type="EMBL" id="KAG7091262.1"/>
    </source>
</evidence>
<organism evidence="11 12">
    <name type="scientific">Marasmius oreades</name>
    <name type="common">fairy-ring Marasmius</name>
    <dbReference type="NCBI Taxonomy" id="181124"/>
    <lineage>
        <taxon>Eukaryota</taxon>
        <taxon>Fungi</taxon>
        <taxon>Dikarya</taxon>
        <taxon>Basidiomycota</taxon>
        <taxon>Agaricomycotina</taxon>
        <taxon>Agaricomycetes</taxon>
        <taxon>Agaricomycetidae</taxon>
        <taxon>Agaricales</taxon>
        <taxon>Marasmiineae</taxon>
        <taxon>Marasmiaceae</taxon>
        <taxon>Marasmius</taxon>
    </lineage>
</organism>
<evidence type="ECO:0000259" key="10">
    <source>
        <dbReference type="Pfam" id="PF07732"/>
    </source>
</evidence>
<dbReference type="InterPro" id="IPR008972">
    <property type="entry name" value="Cupredoxin"/>
</dbReference>
<gene>
    <name evidence="11" type="ORF">E1B28_010311</name>
</gene>
<evidence type="ECO:0000259" key="8">
    <source>
        <dbReference type="Pfam" id="PF00394"/>
    </source>
</evidence>
<dbReference type="InterPro" id="IPR001117">
    <property type="entry name" value="Cu-oxidase_2nd"/>
</dbReference>
<reference evidence="11" key="1">
    <citation type="journal article" date="2021" name="Genome Biol. Evol.">
        <title>The assembled and annotated genome of the fairy-ring fungus Marasmius oreades.</title>
        <authorList>
            <person name="Hiltunen M."/>
            <person name="Ament-Velasquez S.L."/>
            <person name="Johannesson H."/>
        </authorList>
    </citation>
    <scope>NUCLEOTIDE SEQUENCE</scope>
    <source>
        <strain evidence="11">03SP1</strain>
    </source>
</reference>
<evidence type="ECO:0000256" key="5">
    <source>
        <dbReference type="ARBA" id="ARBA00023157"/>
    </source>
</evidence>